<dbReference type="EMBL" id="JAOVZO020000001">
    <property type="protein sequence ID" value="MDC8011241.1"/>
    <property type="molecule type" value="Genomic_DNA"/>
</dbReference>
<feature type="signal peptide" evidence="2">
    <location>
        <begin position="1"/>
        <end position="18"/>
    </location>
</feature>
<dbReference type="RefSeq" id="WP_263543738.1">
    <property type="nucleotide sequence ID" value="NZ_JAOVZO020000001.1"/>
</dbReference>
<comment type="caution">
    <text evidence="3">The sequence shown here is derived from an EMBL/GenBank/DDBJ whole genome shotgun (WGS) entry which is preliminary data.</text>
</comment>
<reference evidence="3" key="1">
    <citation type="submission" date="2023-02" db="EMBL/GenBank/DDBJ databases">
        <title>Tahibacter soli sp. nov. isolated from soil.</title>
        <authorList>
            <person name="Baek J.H."/>
            <person name="Lee J.K."/>
            <person name="Choi D.G."/>
            <person name="Jeon C.O."/>
        </authorList>
    </citation>
    <scope>NUCLEOTIDE SEQUENCE</scope>
    <source>
        <strain evidence="3">BL</strain>
    </source>
</reference>
<dbReference type="AlphaFoldDB" id="A0A9X3YFV4"/>
<evidence type="ECO:0000256" key="2">
    <source>
        <dbReference type="SAM" id="SignalP"/>
    </source>
</evidence>
<protein>
    <submittedName>
        <fullName evidence="3">Uncharacterized protein</fullName>
    </submittedName>
</protein>
<proteinExistence type="predicted"/>
<dbReference type="Proteomes" id="UP001139971">
    <property type="component" value="Unassembled WGS sequence"/>
</dbReference>
<evidence type="ECO:0000256" key="1">
    <source>
        <dbReference type="SAM" id="MobiDB-lite"/>
    </source>
</evidence>
<feature type="chain" id="PRO_5040918726" evidence="2">
    <location>
        <begin position="19"/>
        <end position="283"/>
    </location>
</feature>
<feature type="region of interest" description="Disordered" evidence="1">
    <location>
        <begin position="109"/>
        <end position="188"/>
    </location>
</feature>
<feature type="compositionally biased region" description="Basic and acidic residues" evidence="1">
    <location>
        <begin position="154"/>
        <end position="178"/>
    </location>
</feature>
<sequence length="283" mass="30439">MRALAAAVALAAATAAQADYKDAYSRGLEAVRDGDWNEVRRRMTEAAAEQPAPATRVRLYGQRWEPYVPQYYLGLAAFKQGDCAGALREWRSAANAGVVGGVPNLKAEQDRNAASCESRVAQQTPPKPPVDEPKPAETPKPPVAETPKPVDTPKPPDKPKTEPPKAEPAKPEPARTEPPKPAPTPIAARVPTPLLDAYRAWLAGRYADVARINPDSYGDPRAKAQAFLVRAAARHVQAEIDGDAQALDAARADVRAVRALDARLAPDAAMFSPRFRAFFAATK</sequence>
<evidence type="ECO:0000313" key="4">
    <source>
        <dbReference type="Proteomes" id="UP001139971"/>
    </source>
</evidence>
<keyword evidence="4" id="KW-1185">Reference proteome</keyword>
<gene>
    <name evidence="3" type="ORF">OD750_001630</name>
</gene>
<accession>A0A9X3YFV4</accession>
<evidence type="ECO:0000313" key="3">
    <source>
        <dbReference type="EMBL" id="MDC8011241.1"/>
    </source>
</evidence>
<keyword evidence="2" id="KW-0732">Signal</keyword>
<organism evidence="3 4">
    <name type="scientific">Tahibacter soli</name>
    <dbReference type="NCBI Taxonomy" id="2983605"/>
    <lineage>
        <taxon>Bacteria</taxon>
        <taxon>Pseudomonadati</taxon>
        <taxon>Pseudomonadota</taxon>
        <taxon>Gammaproteobacteria</taxon>
        <taxon>Lysobacterales</taxon>
        <taxon>Rhodanobacteraceae</taxon>
        <taxon>Tahibacter</taxon>
    </lineage>
</organism>
<name>A0A9X3YFV4_9GAMM</name>